<dbReference type="SUPFAM" id="SSF54523">
    <property type="entry name" value="Pili subunits"/>
    <property type="match status" value="1"/>
</dbReference>
<reference evidence="2 3" key="1">
    <citation type="journal article" date="2015" name="Nature">
        <title>rRNA introns, odd ribosomes, and small enigmatic genomes across a large radiation of phyla.</title>
        <authorList>
            <person name="Brown C.T."/>
            <person name="Hug L.A."/>
            <person name="Thomas B.C."/>
            <person name="Sharon I."/>
            <person name="Castelle C.J."/>
            <person name="Singh A."/>
            <person name="Wilkins M.J."/>
            <person name="Williams K.H."/>
            <person name="Banfield J.F."/>
        </authorList>
    </citation>
    <scope>NUCLEOTIDE SEQUENCE [LARGE SCALE GENOMIC DNA]</scope>
</reference>
<evidence type="ECO:0000313" key="3">
    <source>
        <dbReference type="Proteomes" id="UP000033930"/>
    </source>
</evidence>
<keyword evidence="1" id="KW-0472">Membrane</keyword>
<sequence>MKVAKFKKGLTLIDVLLAVVAIAILIFIVVLCVNPSEQEPEINNNKRSADVNVILNAVNEYQLDTGYLPSSITNLPTEICVTRGLCEGLIDLSVLTDSEVYLTSIPEEPDKTNVNGAGYMISKTDDDQVIIDAQFEECNKEISVTEIYSSAE</sequence>
<dbReference type="EMBL" id="LCAW01000008">
    <property type="protein sequence ID" value="KKR99267.1"/>
    <property type="molecule type" value="Genomic_DNA"/>
</dbReference>
<evidence type="ECO:0000256" key="1">
    <source>
        <dbReference type="SAM" id="Phobius"/>
    </source>
</evidence>
<evidence type="ECO:0000313" key="2">
    <source>
        <dbReference type="EMBL" id="KKR99267.1"/>
    </source>
</evidence>
<keyword evidence="1" id="KW-1133">Transmembrane helix</keyword>
<organism evidence="2 3">
    <name type="scientific">Candidatus Uhrbacteria bacterium GW2011_GWC1_41_20</name>
    <dbReference type="NCBI Taxonomy" id="1618983"/>
    <lineage>
        <taxon>Bacteria</taxon>
        <taxon>Candidatus Uhriibacteriota</taxon>
    </lineage>
</organism>
<name>A0A0G0YG01_9BACT</name>
<dbReference type="InterPro" id="IPR045584">
    <property type="entry name" value="Pilin-like"/>
</dbReference>
<comment type="caution">
    <text evidence="2">The sequence shown here is derived from an EMBL/GenBank/DDBJ whole genome shotgun (WGS) entry which is preliminary data.</text>
</comment>
<proteinExistence type="predicted"/>
<dbReference type="AlphaFoldDB" id="A0A0G0YG01"/>
<feature type="transmembrane region" description="Helical" evidence="1">
    <location>
        <begin position="12"/>
        <end position="31"/>
    </location>
</feature>
<accession>A0A0G0YG01</accession>
<keyword evidence="1" id="KW-0812">Transmembrane</keyword>
<dbReference type="Proteomes" id="UP000033930">
    <property type="component" value="Unassembled WGS sequence"/>
</dbReference>
<protein>
    <submittedName>
        <fullName evidence="2">Uncharacterized protein</fullName>
    </submittedName>
</protein>
<gene>
    <name evidence="2" type="ORF">UU50_C0008G0023</name>
</gene>